<dbReference type="OrthoDB" id="2986625at2759"/>
<sequence length="452" mass="50473">MALSLLSVELVQEIAEHLKLPAQAALRTTCSTLCAALDPFVFSTLTIYVGRGTLKRDLSRLRALAAGSTPYSQHARNLYIQEVTPFFWSSGSENDSEMEEEKESWRTGLQEVLGPALNGLNGVQTVRWAGSSLDPEWVADVVVDALTKWQLRELVYESGMTETLPELDRISGAALRRLSVSIPSKPDVDARPLVTLLRNTPKLVSLSLSAPTDLDLDVLWRVLQTNSVHLVELSVTVVSLTLCDYLASYTGLERLVLPSVDASAVSRQLAGMFFERVLRHQSASIVELRLSPHYTSAWSFGTHNVDVLSSLAKLETLEIAVDPEYDDGRLTKNITLLLDMVPQLRALRTLDIETTMDECYRGQFICGNGMMGHYKAVERRMRAAFGRYRYRGGKNSSAEVHATHVPHGRSLRMVEADDADGWVYAQFEGTWRVLQDRERCEVDSDDDSDDDY</sequence>
<accession>A0A8H6W1Z1</accession>
<comment type="caution">
    <text evidence="1">The sequence shown here is derived from an EMBL/GenBank/DDBJ whole genome shotgun (WGS) entry which is preliminary data.</text>
</comment>
<proteinExistence type="predicted"/>
<evidence type="ECO:0008006" key="3">
    <source>
        <dbReference type="Google" id="ProtNLM"/>
    </source>
</evidence>
<keyword evidence="2" id="KW-1185">Reference proteome</keyword>
<dbReference type="Proteomes" id="UP000613580">
    <property type="component" value="Unassembled WGS sequence"/>
</dbReference>
<name>A0A8H6W1Z1_MYCCL</name>
<dbReference type="SUPFAM" id="SSF52047">
    <property type="entry name" value="RNI-like"/>
    <property type="match status" value="1"/>
</dbReference>
<organism evidence="1 2">
    <name type="scientific">Mycena chlorophos</name>
    <name type="common">Agaric fungus</name>
    <name type="synonym">Agaricus chlorophos</name>
    <dbReference type="NCBI Taxonomy" id="658473"/>
    <lineage>
        <taxon>Eukaryota</taxon>
        <taxon>Fungi</taxon>
        <taxon>Dikarya</taxon>
        <taxon>Basidiomycota</taxon>
        <taxon>Agaricomycotina</taxon>
        <taxon>Agaricomycetes</taxon>
        <taxon>Agaricomycetidae</taxon>
        <taxon>Agaricales</taxon>
        <taxon>Marasmiineae</taxon>
        <taxon>Mycenaceae</taxon>
        <taxon>Mycena</taxon>
    </lineage>
</organism>
<gene>
    <name evidence="1" type="ORF">HMN09_01108000</name>
</gene>
<protein>
    <recommendedName>
        <fullName evidence="3">F-box domain-containing protein</fullName>
    </recommendedName>
</protein>
<dbReference type="Gene3D" id="3.80.10.10">
    <property type="entry name" value="Ribonuclease Inhibitor"/>
    <property type="match status" value="1"/>
</dbReference>
<reference evidence="1" key="1">
    <citation type="submission" date="2020-05" db="EMBL/GenBank/DDBJ databases">
        <title>Mycena genomes resolve the evolution of fungal bioluminescence.</title>
        <authorList>
            <person name="Tsai I.J."/>
        </authorList>
    </citation>
    <scope>NUCLEOTIDE SEQUENCE</scope>
    <source>
        <strain evidence="1">110903Hualien_Pintung</strain>
    </source>
</reference>
<evidence type="ECO:0000313" key="1">
    <source>
        <dbReference type="EMBL" id="KAF7296379.1"/>
    </source>
</evidence>
<dbReference type="AlphaFoldDB" id="A0A8H6W1Z1"/>
<dbReference type="EMBL" id="JACAZE010000017">
    <property type="protein sequence ID" value="KAF7296379.1"/>
    <property type="molecule type" value="Genomic_DNA"/>
</dbReference>
<dbReference type="InterPro" id="IPR032675">
    <property type="entry name" value="LRR_dom_sf"/>
</dbReference>
<evidence type="ECO:0000313" key="2">
    <source>
        <dbReference type="Proteomes" id="UP000613580"/>
    </source>
</evidence>